<evidence type="ECO:0000256" key="1">
    <source>
        <dbReference type="ARBA" id="ARBA00022801"/>
    </source>
</evidence>
<keyword evidence="6" id="KW-1185">Reference proteome</keyword>
<dbReference type="Pfam" id="PF07228">
    <property type="entry name" value="SpoIIE"/>
    <property type="match status" value="1"/>
</dbReference>
<evidence type="ECO:0000259" key="4">
    <source>
        <dbReference type="SMART" id="SM00331"/>
    </source>
</evidence>
<dbReference type="Gene3D" id="3.60.40.10">
    <property type="entry name" value="PPM-type phosphatase domain"/>
    <property type="match status" value="1"/>
</dbReference>
<dbReference type="Gene3D" id="3.30.450.20">
    <property type="entry name" value="PAS domain"/>
    <property type="match status" value="1"/>
</dbReference>
<evidence type="ECO:0000259" key="3">
    <source>
        <dbReference type="SMART" id="SM00065"/>
    </source>
</evidence>
<dbReference type="Proteomes" id="UP001596174">
    <property type="component" value="Unassembled WGS sequence"/>
</dbReference>
<keyword evidence="1" id="KW-0378">Hydrolase</keyword>
<dbReference type="InterPro" id="IPR029016">
    <property type="entry name" value="GAF-like_dom_sf"/>
</dbReference>
<dbReference type="SMART" id="SM00331">
    <property type="entry name" value="PP2C_SIG"/>
    <property type="match status" value="1"/>
</dbReference>
<dbReference type="SUPFAM" id="SSF81606">
    <property type="entry name" value="PP2C-like"/>
    <property type="match status" value="1"/>
</dbReference>
<dbReference type="Pfam" id="PF13185">
    <property type="entry name" value="GAF_2"/>
    <property type="match status" value="2"/>
</dbReference>
<keyword evidence="2" id="KW-0175">Coiled coil</keyword>
<dbReference type="InterPro" id="IPR001932">
    <property type="entry name" value="PPM-type_phosphatase-like_dom"/>
</dbReference>
<dbReference type="SMART" id="SM00065">
    <property type="entry name" value="GAF"/>
    <property type="match status" value="2"/>
</dbReference>
<feature type="domain" description="GAF" evidence="3">
    <location>
        <begin position="154"/>
        <end position="307"/>
    </location>
</feature>
<accession>A0ABW1G695</accession>
<dbReference type="PANTHER" id="PTHR43156:SF2">
    <property type="entry name" value="STAGE II SPORULATION PROTEIN E"/>
    <property type="match status" value="1"/>
</dbReference>
<comment type="caution">
    <text evidence="5">The sequence shown here is derived from an EMBL/GenBank/DDBJ whole genome shotgun (WGS) entry which is preliminary data.</text>
</comment>
<dbReference type="SUPFAM" id="SSF55785">
    <property type="entry name" value="PYP-like sensor domain (PAS domain)"/>
    <property type="match status" value="1"/>
</dbReference>
<evidence type="ECO:0000313" key="5">
    <source>
        <dbReference type="EMBL" id="MFC5909813.1"/>
    </source>
</evidence>
<dbReference type="InterPro" id="IPR035965">
    <property type="entry name" value="PAS-like_dom_sf"/>
</dbReference>
<name>A0ABW1G695_9ACTN</name>
<dbReference type="EMBL" id="JBHSQJ010000089">
    <property type="protein sequence ID" value="MFC5909813.1"/>
    <property type="molecule type" value="Genomic_DNA"/>
</dbReference>
<dbReference type="PANTHER" id="PTHR43156">
    <property type="entry name" value="STAGE II SPORULATION PROTEIN E-RELATED"/>
    <property type="match status" value="1"/>
</dbReference>
<dbReference type="RefSeq" id="WP_380585936.1">
    <property type="nucleotide sequence ID" value="NZ_JBHSQJ010000089.1"/>
</dbReference>
<gene>
    <name evidence="5" type="ORF">ACFP3V_21685</name>
</gene>
<evidence type="ECO:0000256" key="2">
    <source>
        <dbReference type="SAM" id="Coils"/>
    </source>
</evidence>
<dbReference type="SUPFAM" id="SSF55781">
    <property type="entry name" value="GAF domain-like"/>
    <property type="match status" value="2"/>
</dbReference>
<sequence>MRSSADAAALPDQLAGLFAHAPVVFAALAGPEHRLEGANEAFFEVVGRARSEGSIGQPVARIVPELVHQGLLDILDAVYRDGVPYVAHSADVLLGPLGRARRRWFDFSFEPRRRADGRITGVAFIAVDVTRQRAALKLAAEQQALLEQIARDAPLPEVLDGMCRAIEKLSPKVIGSVLLVDGTGRRLVHGAAPSLPDSYNKAVDGTPIAPGAGSCGTAAYRREMVVVSDIASDPLWEGGYRTAALRAGLAACWSSPIMSSAGELLGTFAMYHRTPRELREEDLDLSIVFTRTAALAIERDRAEQARRRAQAQVQQASADLAFVLRTSTAVSEEAHFPQNLQQLARLAVPALGPVCVIDVREEGRIRRAAVAVDPELPDRIRQLLASRPADSPVERVLATGVKEVTRTVPAGPWPELGLAVTGQICLPLTARGDTFGALTLLATAERPLDQRTVALAEELARTAAAGAETTRQYDRRAKLARDLQAGLLLAALPEVPGARLAASYRPAGEGLDIGGDFYDVFPLPGDWWGLVIGDVCGRGAHAATTTALVRNTARAVAPLLPTPDAVARSVNDALLDRTDSESFVTLVYAELRPVRDGMAVSLVQAGHPAPLVRRADGTVRPTEAVGQLLGVTEDPELPLETVDLRSGDALVLVTDGLLEARNPAGDMFGEERLADVLRSVSGPADAQALLDAVVGAVDAFARGVCDDDQAVLVLVAE</sequence>
<evidence type="ECO:0000313" key="6">
    <source>
        <dbReference type="Proteomes" id="UP001596174"/>
    </source>
</evidence>
<feature type="domain" description="GAF" evidence="3">
    <location>
        <begin position="331"/>
        <end position="477"/>
    </location>
</feature>
<dbReference type="Pfam" id="PF08448">
    <property type="entry name" value="PAS_4"/>
    <property type="match status" value="1"/>
</dbReference>
<dbReference type="InterPro" id="IPR036457">
    <property type="entry name" value="PPM-type-like_dom_sf"/>
</dbReference>
<dbReference type="InterPro" id="IPR013656">
    <property type="entry name" value="PAS_4"/>
</dbReference>
<dbReference type="Gene3D" id="3.30.450.40">
    <property type="match status" value="2"/>
</dbReference>
<feature type="coiled-coil region" evidence="2">
    <location>
        <begin position="292"/>
        <end position="319"/>
    </location>
</feature>
<organism evidence="5 6">
    <name type="scientific">Streptacidiphilus monticola</name>
    <dbReference type="NCBI Taxonomy" id="2161674"/>
    <lineage>
        <taxon>Bacteria</taxon>
        <taxon>Bacillati</taxon>
        <taxon>Actinomycetota</taxon>
        <taxon>Actinomycetes</taxon>
        <taxon>Kitasatosporales</taxon>
        <taxon>Streptomycetaceae</taxon>
        <taxon>Streptacidiphilus</taxon>
    </lineage>
</organism>
<feature type="domain" description="PPM-type phosphatase" evidence="4">
    <location>
        <begin position="498"/>
        <end position="716"/>
    </location>
</feature>
<dbReference type="InterPro" id="IPR003018">
    <property type="entry name" value="GAF"/>
</dbReference>
<dbReference type="InterPro" id="IPR052016">
    <property type="entry name" value="Bact_Sigma-Reg"/>
</dbReference>
<proteinExistence type="predicted"/>
<reference evidence="6" key="1">
    <citation type="journal article" date="2019" name="Int. J. Syst. Evol. Microbiol.">
        <title>The Global Catalogue of Microorganisms (GCM) 10K type strain sequencing project: providing services to taxonomists for standard genome sequencing and annotation.</title>
        <authorList>
            <consortium name="The Broad Institute Genomics Platform"/>
            <consortium name="The Broad Institute Genome Sequencing Center for Infectious Disease"/>
            <person name="Wu L."/>
            <person name="Ma J."/>
        </authorList>
    </citation>
    <scope>NUCLEOTIDE SEQUENCE [LARGE SCALE GENOMIC DNA]</scope>
    <source>
        <strain evidence="6">JCM 4816</strain>
    </source>
</reference>
<protein>
    <submittedName>
        <fullName evidence="5">SpoIIE family protein phosphatase</fullName>
    </submittedName>
</protein>